<sequence length="466" mass="50740">MTCGGSSILEYPPDSAPPALRRGGAQGVLVNDTLRVNGAIAPEASLPYLFLSGGTTGLEMNTKFAAVTGLGDPGGFCELAVINQAPTGVARLFLSTQNNAPAGGRGELVALANGGVQLNALNQNIALNTTGGTANLVIEPNTGGASNGEVICFYGFQNLSDERLKTNVQPLSATEAQELFDGVEARSYDRVDGAAQQTGFVAQEVYKSGPLGKSFCKLKNFEDRELMTLDYQRMTAVLWQTCKSLQRRIEKLEKKKRGRKSAAEGPDQRLQADLVDFSQNAGPTRSTRLSRPEKGPGGPERRRLGRARGGDVTEVYNAAGERGDEAATFRVLRALQAPTNAARSFQPQYGAVRELAGYDLMTSATKALRPSRISSCTCRDERPQYHLRSYRCHLPAYESHARGRCLGCRPEHLVAVWQQEARLRADGPRDGEKPELIRLDFVLYFEWSLCVFELTSTSMRCPQREA</sequence>
<feature type="compositionally biased region" description="Polar residues" evidence="1">
    <location>
        <begin position="277"/>
        <end position="289"/>
    </location>
</feature>
<protein>
    <recommendedName>
        <fullName evidence="2">Peptidase S74 domain-containing protein</fullName>
    </recommendedName>
</protein>
<gene>
    <name evidence="3" type="ORF">AK812_SmicGene29482</name>
</gene>
<proteinExistence type="predicted"/>
<reference evidence="3 4" key="1">
    <citation type="submission" date="2016-02" db="EMBL/GenBank/DDBJ databases">
        <title>Genome analysis of coral dinoflagellate symbionts highlights evolutionary adaptations to a symbiotic lifestyle.</title>
        <authorList>
            <person name="Aranda M."/>
            <person name="Li Y."/>
            <person name="Liew Y.J."/>
            <person name="Baumgarten S."/>
            <person name="Simakov O."/>
            <person name="Wilson M."/>
            <person name="Piel J."/>
            <person name="Ashoor H."/>
            <person name="Bougouffa S."/>
            <person name="Bajic V.B."/>
            <person name="Ryu T."/>
            <person name="Ravasi T."/>
            <person name="Bayer T."/>
            <person name="Micklem G."/>
            <person name="Kim H."/>
            <person name="Bhak J."/>
            <person name="Lajeunesse T.C."/>
            <person name="Voolstra C.R."/>
        </authorList>
    </citation>
    <scope>NUCLEOTIDE SEQUENCE [LARGE SCALE GENOMIC DNA]</scope>
    <source>
        <strain evidence="3 4">CCMP2467</strain>
    </source>
</reference>
<evidence type="ECO:0000256" key="1">
    <source>
        <dbReference type="SAM" id="MobiDB-lite"/>
    </source>
</evidence>
<evidence type="ECO:0000259" key="2">
    <source>
        <dbReference type="PROSITE" id="PS51688"/>
    </source>
</evidence>
<dbReference type="Proteomes" id="UP000186817">
    <property type="component" value="Unassembled WGS sequence"/>
</dbReference>
<name>A0A1Q9D1T4_SYMMI</name>
<accession>A0A1Q9D1T4</accession>
<feature type="compositionally biased region" description="Basic and acidic residues" evidence="1">
    <location>
        <begin position="290"/>
        <end position="302"/>
    </location>
</feature>
<dbReference type="AlphaFoldDB" id="A0A1Q9D1T4"/>
<feature type="region of interest" description="Disordered" evidence="1">
    <location>
        <begin position="253"/>
        <end position="312"/>
    </location>
</feature>
<dbReference type="PROSITE" id="PS51688">
    <property type="entry name" value="ICA"/>
    <property type="match status" value="1"/>
</dbReference>
<organism evidence="3 4">
    <name type="scientific">Symbiodinium microadriaticum</name>
    <name type="common">Dinoflagellate</name>
    <name type="synonym">Zooxanthella microadriatica</name>
    <dbReference type="NCBI Taxonomy" id="2951"/>
    <lineage>
        <taxon>Eukaryota</taxon>
        <taxon>Sar</taxon>
        <taxon>Alveolata</taxon>
        <taxon>Dinophyceae</taxon>
        <taxon>Suessiales</taxon>
        <taxon>Symbiodiniaceae</taxon>
        <taxon>Symbiodinium</taxon>
    </lineage>
</organism>
<comment type="caution">
    <text evidence="3">The sequence shown here is derived from an EMBL/GenBank/DDBJ whole genome shotgun (WGS) entry which is preliminary data.</text>
</comment>
<dbReference type="Pfam" id="PF13884">
    <property type="entry name" value="Peptidase_S74"/>
    <property type="match status" value="1"/>
</dbReference>
<feature type="domain" description="Peptidase S74" evidence="2">
    <location>
        <begin position="160"/>
        <end position="256"/>
    </location>
</feature>
<dbReference type="EMBL" id="LSRX01000777">
    <property type="protein sequence ID" value="OLP89116.1"/>
    <property type="molecule type" value="Genomic_DNA"/>
</dbReference>
<evidence type="ECO:0000313" key="4">
    <source>
        <dbReference type="Proteomes" id="UP000186817"/>
    </source>
</evidence>
<evidence type="ECO:0000313" key="3">
    <source>
        <dbReference type="EMBL" id="OLP89116.1"/>
    </source>
</evidence>
<dbReference type="InterPro" id="IPR030392">
    <property type="entry name" value="S74_ICA"/>
</dbReference>
<keyword evidence="4" id="KW-1185">Reference proteome</keyword>